<organism evidence="2 3">
    <name type="scientific">Capillibacterium thermochitinicola</name>
    <dbReference type="NCBI Taxonomy" id="2699427"/>
    <lineage>
        <taxon>Bacteria</taxon>
        <taxon>Bacillati</taxon>
        <taxon>Bacillota</taxon>
        <taxon>Capillibacterium</taxon>
    </lineage>
</organism>
<dbReference type="Pfam" id="PF01476">
    <property type="entry name" value="LysM"/>
    <property type="match status" value="1"/>
</dbReference>
<gene>
    <name evidence="2" type="ORF">G5B42_09215</name>
</gene>
<dbReference type="PROSITE" id="PS51782">
    <property type="entry name" value="LYSM"/>
    <property type="match status" value="1"/>
</dbReference>
<dbReference type="SUPFAM" id="SSF54106">
    <property type="entry name" value="LysM domain"/>
    <property type="match status" value="1"/>
</dbReference>
<protein>
    <submittedName>
        <fullName evidence="2">LysM peptidoglycan-binding domain-containing protein</fullName>
    </submittedName>
</protein>
<feature type="domain" description="LysM" evidence="1">
    <location>
        <begin position="485"/>
        <end position="530"/>
    </location>
</feature>
<reference evidence="2" key="1">
    <citation type="submission" date="2020-06" db="EMBL/GenBank/DDBJ databases">
        <title>Novel chitinolytic bacterium.</title>
        <authorList>
            <person name="Ungkulpasvich U."/>
            <person name="Kosugi A."/>
            <person name="Uke A."/>
        </authorList>
    </citation>
    <scope>NUCLEOTIDE SEQUENCE</scope>
    <source>
        <strain evidence="2">UUS1-1</strain>
    </source>
</reference>
<keyword evidence="3" id="KW-1185">Reference proteome</keyword>
<evidence type="ECO:0000259" key="1">
    <source>
        <dbReference type="PROSITE" id="PS51782"/>
    </source>
</evidence>
<sequence>MFTCHYGQAVMERTLHTTNKGLEAQGQLALAADCPDLEAVLANHGYLREIKGEIIGNKLFLSGTVDVHLVYRGKESLDRVPVYGMVWKGTEGAVVNGEVELPDPKADWDWQVRLLKTKLQPETERTVKYQLELEVRLRAHEPVAVGFVEQIETEAQVHTEAEHLLVAEPLLQTHVSREFNNTLALIYPRPPLSRIISCQAFPVQTAVSVAREKVNIEGKLEVHLVYVTLTEDGLEGGLETQKWTEENGGALPFQISVEAPLPQESSVSYELWVESVACTSSHPESCRVQIQLGADVCLTRTRQVKAITDVSAEKGIIDLKREVGSWVEVVEETERSFVVEKLLTLPEQRPNIKNVLEVMVTEPKIEWELDHDQLIITGEALATLLYQAEGAGEEGDVITAAGWGQGGTEALTFGTTLDLPGVEAEMQARVFLNPQRPKVELEDERTIKLVWEFKAMITITQNRELSLVSDSALVLPEEGPKPSMLFYVVQPGDTLWGIARRYNTTMAALAKANQLTGTDQELVLGKKLLIPKVPIAN</sequence>
<dbReference type="AlphaFoldDB" id="A0A8J6LJC5"/>
<accession>A0A8J6LJC5</accession>
<dbReference type="RefSeq" id="WP_181340181.1">
    <property type="nucleotide sequence ID" value="NZ_JAAKDE010000019.1"/>
</dbReference>
<dbReference type="InterPro" id="IPR018392">
    <property type="entry name" value="LysM"/>
</dbReference>
<dbReference type="SMART" id="SM00257">
    <property type="entry name" value="LysM"/>
    <property type="match status" value="1"/>
</dbReference>
<name>A0A8J6LJC5_9FIRM</name>
<comment type="caution">
    <text evidence="2">The sequence shown here is derived from an EMBL/GenBank/DDBJ whole genome shotgun (WGS) entry which is preliminary data.</text>
</comment>
<dbReference type="CDD" id="cd00118">
    <property type="entry name" value="LysM"/>
    <property type="match status" value="1"/>
</dbReference>
<evidence type="ECO:0000313" key="2">
    <source>
        <dbReference type="EMBL" id="MBA2133711.1"/>
    </source>
</evidence>
<proteinExistence type="predicted"/>
<dbReference type="Gene3D" id="3.10.350.10">
    <property type="entry name" value="LysM domain"/>
    <property type="match status" value="1"/>
</dbReference>
<dbReference type="Proteomes" id="UP000657177">
    <property type="component" value="Unassembled WGS sequence"/>
</dbReference>
<evidence type="ECO:0000313" key="3">
    <source>
        <dbReference type="Proteomes" id="UP000657177"/>
    </source>
</evidence>
<dbReference type="EMBL" id="JAAKDE010000019">
    <property type="protein sequence ID" value="MBA2133711.1"/>
    <property type="molecule type" value="Genomic_DNA"/>
</dbReference>
<dbReference type="InterPro" id="IPR036779">
    <property type="entry name" value="LysM_dom_sf"/>
</dbReference>